<dbReference type="EMBL" id="JACCFW010000001">
    <property type="protein sequence ID" value="NYJ74145.1"/>
    <property type="molecule type" value="Genomic_DNA"/>
</dbReference>
<comment type="caution">
    <text evidence="1">The sequence shown here is derived from an EMBL/GenBank/DDBJ whole genome shotgun (WGS) entry which is preliminary data.</text>
</comment>
<gene>
    <name evidence="1" type="ORF">HNR15_001108</name>
</gene>
<organism evidence="1 2">
    <name type="scientific">Allobranchiibius huperziae</name>
    <dbReference type="NCBI Taxonomy" id="1874116"/>
    <lineage>
        <taxon>Bacteria</taxon>
        <taxon>Bacillati</taxon>
        <taxon>Actinomycetota</taxon>
        <taxon>Actinomycetes</taxon>
        <taxon>Micrococcales</taxon>
        <taxon>Dermacoccaceae</taxon>
        <taxon>Allobranchiibius</taxon>
    </lineage>
</organism>
<protein>
    <submittedName>
        <fullName evidence="1">Uncharacterized protein</fullName>
    </submittedName>
</protein>
<dbReference type="AlphaFoldDB" id="A0A853DIY5"/>
<reference evidence="1 2" key="1">
    <citation type="submission" date="2020-07" db="EMBL/GenBank/DDBJ databases">
        <title>Sequencing the genomes of 1000 actinobacteria strains.</title>
        <authorList>
            <person name="Klenk H.-P."/>
        </authorList>
    </citation>
    <scope>NUCLEOTIDE SEQUENCE [LARGE SCALE GENOMIC DNA]</scope>
    <source>
        <strain evidence="1 2">DSM 29531</strain>
    </source>
</reference>
<name>A0A853DIY5_9MICO</name>
<keyword evidence="2" id="KW-1185">Reference proteome</keyword>
<evidence type="ECO:0000313" key="1">
    <source>
        <dbReference type="EMBL" id="NYJ74145.1"/>
    </source>
</evidence>
<evidence type="ECO:0000313" key="2">
    <source>
        <dbReference type="Proteomes" id="UP000571817"/>
    </source>
</evidence>
<dbReference type="RefSeq" id="WP_179479816.1">
    <property type="nucleotide sequence ID" value="NZ_JACCFW010000001.1"/>
</dbReference>
<sequence length="116" mass="12014">MTSVTKAVVHRTSPAVVTHRGITTSAAITSAIDHSALLGDVPASDVSVRSIRVASANTSWASAVVHPIDQRTDDAFVALHRVDGRWTVVTLGTAGVGCAVPASLRSNLHLVCEAGY</sequence>
<accession>A0A853DIY5</accession>
<dbReference type="Proteomes" id="UP000571817">
    <property type="component" value="Unassembled WGS sequence"/>
</dbReference>
<proteinExistence type="predicted"/>